<evidence type="ECO:0000256" key="1">
    <source>
        <dbReference type="SAM" id="SignalP"/>
    </source>
</evidence>
<name>A0ABT0UAR5_9BACT</name>
<comment type="caution">
    <text evidence="2">The sequence shown here is derived from an EMBL/GenBank/DDBJ whole genome shotgun (WGS) entry which is preliminary data.</text>
</comment>
<accession>A0ABT0UAR5</accession>
<reference evidence="2 3" key="1">
    <citation type="journal article" date="2022" name="Syst. Appl. Microbiol.">
        <title>Rhodopirellula aestuarii sp. nov., a novel member of the genus Rhodopirellula isolated from brackish sediments collected in the Tagus River estuary, Portugal.</title>
        <authorList>
            <person name="Vitorino I.R."/>
            <person name="Klimek D."/>
            <person name="Calusinska M."/>
            <person name="Lobo-da-Cunha A."/>
            <person name="Vasconcelos V."/>
            <person name="Lage O.M."/>
        </authorList>
    </citation>
    <scope>NUCLEOTIDE SEQUENCE [LARGE SCALE GENOMIC DNA]</scope>
    <source>
        <strain evidence="2 3">ICT_H3.1</strain>
    </source>
</reference>
<dbReference type="NCBIfam" id="NF040494">
    <property type="entry name" value="nitrored_ArsF"/>
    <property type="match status" value="1"/>
</dbReference>
<evidence type="ECO:0000313" key="3">
    <source>
        <dbReference type="Proteomes" id="UP001202961"/>
    </source>
</evidence>
<keyword evidence="3" id="KW-1185">Reference proteome</keyword>
<proteinExistence type="predicted"/>
<protein>
    <submittedName>
        <fullName evidence="2">Nitrophenyl compound nitroreductase subunit ArsF family protein</fullName>
    </submittedName>
</protein>
<dbReference type="Proteomes" id="UP001202961">
    <property type="component" value="Unassembled WGS sequence"/>
</dbReference>
<keyword evidence="1" id="KW-0732">Signal</keyword>
<organism evidence="2 3">
    <name type="scientific">Aporhodopirellula aestuarii</name>
    <dbReference type="NCBI Taxonomy" id="2950107"/>
    <lineage>
        <taxon>Bacteria</taxon>
        <taxon>Pseudomonadati</taxon>
        <taxon>Planctomycetota</taxon>
        <taxon>Planctomycetia</taxon>
        <taxon>Pirellulales</taxon>
        <taxon>Pirellulaceae</taxon>
        <taxon>Aporhodopirellula</taxon>
    </lineage>
</organism>
<dbReference type="InterPro" id="IPR036249">
    <property type="entry name" value="Thioredoxin-like_sf"/>
</dbReference>
<feature type="chain" id="PRO_5047371366" evidence="1">
    <location>
        <begin position="23"/>
        <end position="136"/>
    </location>
</feature>
<dbReference type="InterPro" id="IPR047698">
    <property type="entry name" value="ArsF-like"/>
</dbReference>
<dbReference type="RefSeq" id="WP_250931374.1">
    <property type="nucleotide sequence ID" value="NZ_JAMQBK010000063.1"/>
</dbReference>
<dbReference type="Gene3D" id="3.40.30.10">
    <property type="entry name" value="Glutaredoxin"/>
    <property type="match status" value="1"/>
</dbReference>
<gene>
    <name evidence="2" type="ORF">NB063_23630</name>
</gene>
<evidence type="ECO:0000313" key="2">
    <source>
        <dbReference type="EMBL" id="MCM2373615.1"/>
    </source>
</evidence>
<sequence length="136" mass="15373">MFRLMMIAAVTCSTMIPMTALAADPPADRVVVMYFHRTERCPTCKMMGSYAEEAVTSGFATEINQGTVEFRYIDFQQPENANLAKAYKVTGPALIIAKVVDAKVSEYTDLKDIWVKVREKPVFIEYVQENVKVHIK</sequence>
<dbReference type="EMBL" id="JAMQBK010000063">
    <property type="protein sequence ID" value="MCM2373615.1"/>
    <property type="molecule type" value="Genomic_DNA"/>
</dbReference>
<feature type="signal peptide" evidence="1">
    <location>
        <begin position="1"/>
        <end position="22"/>
    </location>
</feature>
<dbReference type="SUPFAM" id="SSF52833">
    <property type="entry name" value="Thioredoxin-like"/>
    <property type="match status" value="1"/>
</dbReference>